<dbReference type="NCBIfam" id="TIGR03561">
    <property type="entry name" value="organ_hyd_perox"/>
    <property type="match status" value="1"/>
</dbReference>
<dbReference type="AlphaFoldDB" id="A0A2P8GZG2"/>
<name>A0A2P8GZG2_9MICO</name>
<dbReference type="Proteomes" id="UP000241203">
    <property type="component" value="Unassembled WGS sequence"/>
</dbReference>
<dbReference type="SUPFAM" id="SSF82784">
    <property type="entry name" value="OsmC-like"/>
    <property type="match status" value="1"/>
</dbReference>
<dbReference type="EMBL" id="RZGY01000001">
    <property type="protein sequence ID" value="RUQ86236.1"/>
    <property type="molecule type" value="Genomic_DNA"/>
</dbReference>
<sequence length="154" mass="15529">MTQGAAAQAEGTTTAQAVYTASATSTGDGRNGHVRSSDGILEADLATPTEMGGRGGATNPEQLFAAGFSACFHSALKAVASQHKVSTKDSAVTADVGIAPREDGGFGLSVTLHVELTGVTEEQAKAVVDAADAVCPYTHATRGNIPVSIEIDIV</sequence>
<dbReference type="RefSeq" id="WP_106564227.1">
    <property type="nucleotide sequence ID" value="NZ_PYAU01000001.1"/>
</dbReference>
<dbReference type="Pfam" id="PF02566">
    <property type="entry name" value="OsmC"/>
    <property type="match status" value="1"/>
</dbReference>
<evidence type="ECO:0000313" key="4">
    <source>
        <dbReference type="Proteomes" id="UP000241203"/>
    </source>
</evidence>
<dbReference type="PANTHER" id="PTHR33797:SF2">
    <property type="entry name" value="ORGANIC HYDROPEROXIDE RESISTANCE PROTEIN-LIKE"/>
    <property type="match status" value="1"/>
</dbReference>
<dbReference type="Gene3D" id="2.20.25.10">
    <property type="match status" value="1"/>
</dbReference>
<dbReference type="Proteomes" id="UP000268291">
    <property type="component" value="Unassembled WGS sequence"/>
</dbReference>
<keyword evidence="5" id="KW-1185">Reference proteome</keyword>
<dbReference type="PANTHER" id="PTHR33797">
    <property type="entry name" value="ORGANIC HYDROPEROXIDE RESISTANCE PROTEIN-LIKE"/>
    <property type="match status" value="1"/>
</dbReference>
<dbReference type="OrthoDB" id="9797508at2"/>
<accession>A0A2P8GZG2</accession>
<dbReference type="InterPro" id="IPR015946">
    <property type="entry name" value="KH_dom-like_a/b"/>
</dbReference>
<dbReference type="InterPro" id="IPR019953">
    <property type="entry name" value="OHR"/>
</dbReference>
<evidence type="ECO:0000313" key="3">
    <source>
        <dbReference type="EMBL" id="RUQ86236.1"/>
    </source>
</evidence>
<dbReference type="EMBL" id="PYAU01000001">
    <property type="protein sequence ID" value="PSL39347.1"/>
    <property type="molecule type" value="Genomic_DNA"/>
</dbReference>
<comment type="similarity">
    <text evidence="1">Belongs to the OsmC/Ohr family.</text>
</comment>
<evidence type="ECO:0000256" key="1">
    <source>
        <dbReference type="ARBA" id="ARBA00007378"/>
    </source>
</evidence>
<protein>
    <submittedName>
        <fullName evidence="2">Ohr subfamily peroxiredoxin</fullName>
    </submittedName>
    <submittedName>
        <fullName evidence="3">Organic hydroperoxide resistance protein</fullName>
    </submittedName>
</protein>
<evidence type="ECO:0000313" key="2">
    <source>
        <dbReference type="EMBL" id="PSL39347.1"/>
    </source>
</evidence>
<reference evidence="3 5" key="2">
    <citation type="submission" date="2018-12" db="EMBL/GenBank/DDBJ databases">
        <authorList>
            <person name="hu s."/>
            <person name="Xu Y."/>
            <person name="Xu B."/>
            <person name="Li F."/>
        </authorList>
    </citation>
    <scope>NUCLEOTIDE SEQUENCE [LARGE SCALE GENOMIC DNA]</scope>
    <source>
        <strain evidence="3 5">KSW2-17</strain>
    </source>
</reference>
<reference evidence="2 4" key="1">
    <citation type="submission" date="2018-03" db="EMBL/GenBank/DDBJ databases">
        <title>Genomic Encyclopedia of Archaeal and Bacterial Type Strains, Phase II (KMG-II): from individual species to whole genera.</title>
        <authorList>
            <person name="Goeker M."/>
        </authorList>
    </citation>
    <scope>NUCLEOTIDE SEQUENCE [LARGE SCALE GENOMIC DNA]</scope>
    <source>
        <strain evidence="2 4">DSM 21548</strain>
    </source>
</reference>
<organism evidence="2 4">
    <name type="scientific">Labedella gwakjiensis</name>
    <dbReference type="NCBI Taxonomy" id="390269"/>
    <lineage>
        <taxon>Bacteria</taxon>
        <taxon>Bacillati</taxon>
        <taxon>Actinomycetota</taxon>
        <taxon>Actinomycetes</taxon>
        <taxon>Micrococcales</taxon>
        <taxon>Microbacteriaceae</taxon>
        <taxon>Labedella</taxon>
    </lineage>
</organism>
<dbReference type="InterPro" id="IPR003718">
    <property type="entry name" value="OsmC/Ohr_fam"/>
</dbReference>
<gene>
    <name evidence="2" type="ORF">CLV49_2981</name>
    <name evidence="3" type="ORF">ELQ93_04345</name>
</gene>
<evidence type="ECO:0000313" key="5">
    <source>
        <dbReference type="Proteomes" id="UP000268291"/>
    </source>
</evidence>
<proteinExistence type="inferred from homology"/>
<dbReference type="InterPro" id="IPR036102">
    <property type="entry name" value="OsmC/Ohrsf"/>
</dbReference>
<dbReference type="GO" id="GO:0006979">
    <property type="term" value="P:response to oxidative stress"/>
    <property type="evidence" value="ECO:0007669"/>
    <property type="project" value="InterPro"/>
</dbReference>
<dbReference type="Gene3D" id="3.30.300.20">
    <property type="match status" value="1"/>
</dbReference>
<comment type="caution">
    <text evidence="2">The sequence shown here is derived from an EMBL/GenBank/DDBJ whole genome shotgun (WGS) entry which is preliminary data.</text>
</comment>